<protein>
    <submittedName>
        <fullName evidence="1">Uncharacterized protein</fullName>
    </submittedName>
</protein>
<dbReference type="AlphaFoldDB" id="A0A077QYQ9"/>
<reference evidence="1" key="1">
    <citation type="journal article" date="2014" name="Genome Biol. Evol.">
        <title>Gene Loss Rather Than Gene Gain Is Associated with a Host Jump from Monocots to Dicots in the Smut Fungus Melanopsichium pennsylvanicum.</title>
        <authorList>
            <person name="Sharma R."/>
            <person name="Mishra B."/>
            <person name="Runge F."/>
            <person name="Thines M."/>
        </authorList>
    </citation>
    <scope>NUCLEOTIDE SEQUENCE</scope>
    <source>
        <strain evidence="1">4</strain>
    </source>
</reference>
<organism evidence="1">
    <name type="scientific">Melanopsichium pennsylvanicum 4</name>
    <dbReference type="NCBI Taxonomy" id="1398559"/>
    <lineage>
        <taxon>Eukaryota</taxon>
        <taxon>Fungi</taxon>
        <taxon>Dikarya</taxon>
        <taxon>Basidiomycota</taxon>
        <taxon>Ustilaginomycotina</taxon>
        <taxon>Ustilaginomycetes</taxon>
        <taxon>Ustilaginales</taxon>
        <taxon>Ustilaginaceae</taxon>
        <taxon>Melanopsichium</taxon>
    </lineage>
</organism>
<name>A0A077QYQ9_9BASI</name>
<dbReference type="EMBL" id="HG529643">
    <property type="protein sequence ID" value="CDI55305.1"/>
    <property type="molecule type" value="Genomic_DNA"/>
</dbReference>
<proteinExistence type="predicted"/>
<sequence>MDLDWDVRYNGNHRYHTLHPATLYVLERMSSQQRLYTTLNNSNESNASNFPLLAARARLVLSHASLLLRPYFGNPLARPVVMIPFAARTKELRVAGPRPSWCQKAEDVNAVMRKGVLVTRICRHRVLGSLLKLHMQKCWVRPIPSSDFAS</sequence>
<accession>A0A077QYQ9</accession>
<evidence type="ECO:0000313" key="1">
    <source>
        <dbReference type="EMBL" id="CDI55305.1"/>
    </source>
</evidence>